<accession>A0ABR2H6B0</accession>
<feature type="domain" description="EF-hand" evidence="3">
    <location>
        <begin position="108"/>
        <end position="143"/>
    </location>
</feature>
<organism evidence="4 5">
    <name type="scientific">Tritrichomonas musculus</name>
    <dbReference type="NCBI Taxonomy" id="1915356"/>
    <lineage>
        <taxon>Eukaryota</taxon>
        <taxon>Metamonada</taxon>
        <taxon>Parabasalia</taxon>
        <taxon>Tritrichomonadida</taxon>
        <taxon>Tritrichomonadidae</taxon>
        <taxon>Tritrichomonas</taxon>
    </lineage>
</organism>
<dbReference type="InterPro" id="IPR002048">
    <property type="entry name" value="EF_hand_dom"/>
</dbReference>
<evidence type="ECO:0000313" key="4">
    <source>
        <dbReference type="EMBL" id="KAK8841691.1"/>
    </source>
</evidence>
<keyword evidence="5" id="KW-1185">Reference proteome</keyword>
<dbReference type="PANTHER" id="PTHR23056">
    <property type="entry name" value="CALCINEURIN B"/>
    <property type="match status" value="1"/>
</dbReference>
<dbReference type="InterPro" id="IPR011992">
    <property type="entry name" value="EF-hand-dom_pair"/>
</dbReference>
<keyword evidence="1" id="KW-0677">Repeat</keyword>
<evidence type="ECO:0000313" key="5">
    <source>
        <dbReference type="Proteomes" id="UP001470230"/>
    </source>
</evidence>
<dbReference type="SMART" id="SM00054">
    <property type="entry name" value="EFh"/>
    <property type="match status" value="2"/>
</dbReference>
<comment type="caution">
    <text evidence="4">The sequence shown here is derived from an EMBL/GenBank/DDBJ whole genome shotgun (WGS) entry which is preliminary data.</text>
</comment>
<dbReference type="Pfam" id="PF13202">
    <property type="entry name" value="EF-hand_5"/>
    <property type="match status" value="2"/>
</dbReference>
<protein>
    <submittedName>
        <fullName evidence="4">Ferric-chelate reductase Frp1</fullName>
    </submittedName>
</protein>
<evidence type="ECO:0000256" key="1">
    <source>
        <dbReference type="ARBA" id="ARBA00022737"/>
    </source>
</evidence>
<reference evidence="4 5" key="1">
    <citation type="submission" date="2024-04" db="EMBL/GenBank/DDBJ databases">
        <title>Tritrichomonas musculus Genome.</title>
        <authorList>
            <person name="Alves-Ferreira E."/>
            <person name="Grigg M."/>
            <person name="Lorenzi H."/>
            <person name="Galac M."/>
        </authorList>
    </citation>
    <scope>NUCLEOTIDE SEQUENCE [LARGE SCALE GENOMIC DNA]</scope>
    <source>
        <strain evidence="4 5">EAF2021</strain>
    </source>
</reference>
<evidence type="ECO:0000259" key="3">
    <source>
        <dbReference type="PROSITE" id="PS50222"/>
    </source>
</evidence>
<feature type="region of interest" description="Disordered" evidence="2">
    <location>
        <begin position="1"/>
        <end position="21"/>
    </location>
</feature>
<dbReference type="PRINTS" id="PR00450">
    <property type="entry name" value="RECOVERIN"/>
</dbReference>
<dbReference type="PROSITE" id="PS50222">
    <property type="entry name" value="EF_HAND_2"/>
    <property type="match status" value="2"/>
</dbReference>
<proteinExistence type="predicted"/>
<dbReference type="EMBL" id="JAPFFF010000040">
    <property type="protein sequence ID" value="KAK8841691.1"/>
    <property type="molecule type" value="Genomic_DNA"/>
</dbReference>
<sequence>MGIGHSKEEEGFDNREDGPISDDQMKEFVEKTQFTPQDIQHLLLAYRKIGGSADGDGVISEEEFKTQIKFANEKIADKIYKMIDVDGDSNIQFSEFVYGLNAFHPGANLDTKINMCFGAYDEDGSGGISKEEVREIIGMSLENNSMVNLDEPHLQQLLDDLFELYDTSGEEEGNMSVTDFRKMVTKAPGILDSFTFDISMLPTLDHLKND</sequence>
<gene>
    <name evidence="4" type="ORF">M9Y10_026634</name>
</gene>
<dbReference type="Proteomes" id="UP001470230">
    <property type="component" value="Unassembled WGS sequence"/>
</dbReference>
<feature type="domain" description="EF-hand" evidence="3">
    <location>
        <begin position="71"/>
        <end position="106"/>
    </location>
</feature>
<evidence type="ECO:0000256" key="2">
    <source>
        <dbReference type="SAM" id="MobiDB-lite"/>
    </source>
</evidence>
<dbReference type="PANTHER" id="PTHR23056:SF110">
    <property type="entry name" value="CALMODULIN"/>
    <property type="match status" value="1"/>
</dbReference>
<name>A0ABR2H6B0_9EUKA</name>
<dbReference type="Gene3D" id="1.10.238.10">
    <property type="entry name" value="EF-hand"/>
    <property type="match status" value="1"/>
</dbReference>
<dbReference type="SUPFAM" id="SSF47473">
    <property type="entry name" value="EF-hand"/>
    <property type="match status" value="1"/>
</dbReference>
<dbReference type="InterPro" id="IPR045198">
    <property type="entry name" value="CNBL1-10"/>
</dbReference>